<reference evidence="1 2" key="1">
    <citation type="journal article" date="2021" name="Int. J. Syst. Evol. Microbiol.">
        <title>Steroidobacter gossypii sp. nov., isolated from soil of cotton cropping field.</title>
        <authorList>
            <person name="Huang R."/>
            <person name="Yang S."/>
            <person name="Zhen C."/>
            <person name="Liu W."/>
        </authorList>
    </citation>
    <scope>NUCLEOTIDE SEQUENCE [LARGE SCALE GENOMIC DNA]</scope>
    <source>
        <strain evidence="1 2">S1-65</strain>
    </source>
</reference>
<gene>
    <name evidence="1" type="ORF">JM946_01785</name>
</gene>
<organism evidence="1 2">
    <name type="scientific">Steroidobacter gossypii</name>
    <dbReference type="NCBI Taxonomy" id="2805490"/>
    <lineage>
        <taxon>Bacteria</taxon>
        <taxon>Pseudomonadati</taxon>
        <taxon>Pseudomonadota</taxon>
        <taxon>Gammaproteobacteria</taxon>
        <taxon>Steroidobacterales</taxon>
        <taxon>Steroidobacteraceae</taxon>
        <taxon>Steroidobacter</taxon>
    </lineage>
</organism>
<evidence type="ECO:0000313" key="1">
    <source>
        <dbReference type="EMBL" id="MBM0103449.1"/>
    </source>
</evidence>
<name>A0ABS1WR43_9GAMM</name>
<dbReference type="RefSeq" id="WP_203165423.1">
    <property type="nucleotide sequence ID" value="NZ_JAEVLS010000001.1"/>
</dbReference>
<protein>
    <submittedName>
        <fullName evidence="1">Uncharacterized protein</fullName>
    </submittedName>
</protein>
<dbReference type="Proteomes" id="UP000661077">
    <property type="component" value="Unassembled WGS sequence"/>
</dbReference>
<evidence type="ECO:0000313" key="2">
    <source>
        <dbReference type="Proteomes" id="UP000661077"/>
    </source>
</evidence>
<keyword evidence="2" id="KW-1185">Reference proteome</keyword>
<proteinExistence type="predicted"/>
<dbReference type="EMBL" id="JAEVLS010000001">
    <property type="protein sequence ID" value="MBM0103449.1"/>
    <property type="molecule type" value="Genomic_DNA"/>
</dbReference>
<sequence>MNQLPVIQAMRSRVIASLGLTPGDLWMIAALFASSRLLYAWLGVEFDASTLPRYMQFIDVELLKTRLLESIWYTTPIRRC</sequence>
<comment type="caution">
    <text evidence="1">The sequence shown here is derived from an EMBL/GenBank/DDBJ whole genome shotgun (WGS) entry which is preliminary data.</text>
</comment>
<accession>A0ABS1WR43</accession>